<name>A0ABQ9XDX5_9EUKA</name>
<protein>
    <submittedName>
        <fullName evidence="1">Uncharacterized protein</fullName>
    </submittedName>
</protein>
<dbReference type="EMBL" id="JARBJD010000131">
    <property type="protein sequence ID" value="KAK2950662.1"/>
    <property type="molecule type" value="Genomic_DNA"/>
</dbReference>
<proteinExistence type="predicted"/>
<organism evidence="1 2">
    <name type="scientific">Blattamonas nauphoetae</name>
    <dbReference type="NCBI Taxonomy" id="2049346"/>
    <lineage>
        <taxon>Eukaryota</taxon>
        <taxon>Metamonada</taxon>
        <taxon>Preaxostyla</taxon>
        <taxon>Oxymonadida</taxon>
        <taxon>Blattamonas</taxon>
    </lineage>
</organism>
<sequence>MDCSAFLNLFKDDFGSKPEMNSRLETTINSTENPCPDCSPFLNWSEKELESIHEKAVVFRSLVATLKLQPVLDDSLEDKAVKFLESVNPKYAKSADAFLSQLASASVDSLTDFVQCIGMLLSSPSQVIISASMKMLKSLIWASSADNLVLLVKSDLIPQVITILNPQSLSFAAAEYIHICLMTTIRISLWFATPRGLTKLELEDDNEHQAVRETVLKQVLLPTEQYIWHLCVKCSSIVDGEQSKYFLTLLARLLRISPYDQSTMDFVLQMPVTLTIPSCLTFFEDDESIWTFLDDMVDSQLEWNKEGGEVRQIWKTVHRMLRMEGIEDVIDEKLRNDKNETDGYLIVEKSIKLNNLQGINIPELCHNSHMHLPFMLGLRNLGMKNTRRDDEQCATVVSVSPVRIVTP</sequence>
<accession>A0ABQ9XDX5</accession>
<comment type="caution">
    <text evidence="1">The sequence shown here is derived from an EMBL/GenBank/DDBJ whole genome shotgun (WGS) entry which is preliminary data.</text>
</comment>
<evidence type="ECO:0000313" key="2">
    <source>
        <dbReference type="Proteomes" id="UP001281761"/>
    </source>
</evidence>
<evidence type="ECO:0000313" key="1">
    <source>
        <dbReference type="EMBL" id="KAK2950662.1"/>
    </source>
</evidence>
<gene>
    <name evidence="1" type="ORF">BLNAU_14333</name>
</gene>
<dbReference type="SUPFAM" id="SSF48371">
    <property type="entry name" value="ARM repeat"/>
    <property type="match status" value="1"/>
</dbReference>
<dbReference type="InterPro" id="IPR016024">
    <property type="entry name" value="ARM-type_fold"/>
</dbReference>
<dbReference type="Proteomes" id="UP001281761">
    <property type="component" value="Unassembled WGS sequence"/>
</dbReference>
<keyword evidence="2" id="KW-1185">Reference proteome</keyword>
<reference evidence="1 2" key="1">
    <citation type="journal article" date="2022" name="bioRxiv">
        <title>Genomics of Preaxostyla Flagellates Illuminates Evolutionary Transitions and the Path Towards Mitochondrial Loss.</title>
        <authorList>
            <person name="Novak L.V.F."/>
            <person name="Treitli S.C."/>
            <person name="Pyrih J."/>
            <person name="Halakuc P."/>
            <person name="Pipaliya S.V."/>
            <person name="Vacek V."/>
            <person name="Brzon O."/>
            <person name="Soukal P."/>
            <person name="Eme L."/>
            <person name="Dacks J.B."/>
            <person name="Karnkowska A."/>
            <person name="Elias M."/>
            <person name="Hampl V."/>
        </authorList>
    </citation>
    <scope>NUCLEOTIDE SEQUENCE [LARGE SCALE GENOMIC DNA]</scope>
    <source>
        <strain evidence="1">NAU3</strain>
        <tissue evidence="1">Gut</tissue>
    </source>
</reference>